<dbReference type="GO" id="GO:0003952">
    <property type="term" value="F:NAD+ synthase (glutamine-hydrolyzing) activity"/>
    <property type="evidence" value="ECO:0007669"/>
    <property type="project" value="UniProtKB-UniRule"/>
</dbReference>
<dbReference type="OrthoDB" id="2020662at2759"/>
<accession>A0A1D1V5Y9</accession>
<evidence type="ECO:0000256" key="8">
    <source>
        <dbReference type="ARBA" id="ARBA00023027"/>
    </source>
</evidence>
<evidence type="ECO:0000256" key="2">
    <source>
        <dbReference type="ARBA" id="ARBA00007145"/>
    </source>
</evidence>
<dbReference type="HAMAP" id="MF_02090">
    <property type="entry name" value="NadE_glutamine_dep"/>
    <property type="match status" value="1"/>
</dbReference>
<evidence type="ECO:0000256" key="10">
    <source>
        <dbReference type="ARBA" id="ARBA00052340"/>
    </source>
</evidence>
<dbReference type="CDD" id="cd00553">
    <property type="entry name" value="NAD_synthase"/>
    <property type="match status" value="1"/>
</dbReference>
<evidence type="ECO:0000256" key="9">
    <source>
        <dbReference type="ARBA" id="ARBA00030681"/>
    </source>
</evidence>
<evidence type="ECO:0000256" key="4">
    <source>
        <dbReference type="ARBA" id="ARBA00017309"/>
    </source>
</evidence>
<proteinExistence type="inferred from homology"/>
<dbReference type="SUPFAM" id="SSF56317">
    <property type="entry name" value="Carbon-nitrogen hydrolase"/>
    <property type="match status" value="1"/>
</dbReference>
<dbReference type="AlphaFoldDB" id="A0A1D1V5Y9"/>
<dbReference type="GO" id="GO:0009435">
    <property type="term" value="P:NAD+ biosynthetic process"/>
    <property type="evidence" value="ECO:0007669"/>
    <property type="project" value="UniProtKB-UniRule"/>
</dbReference>
<gene>
    <name evidence="14" type="primary">RvY_08491-1</name>
    <name evidence="14" type="synonym">RvY_08491.1</name>
    <name evidence="14" type="ORF">RvY_08491</name>
</gene>
<feature type="region of interest" description="Disordered" evidence="12">
    <location>
        <begin position="310"/>
        <end position="329"/>
    </location>
</feature>
<keyword evidence="5 11" id="KW-0436">Ligase</keyword>
<evidence type="ECO:0000256" key="11">
    <source>
        <dbReference type="PIRNR" id="PIRNR006630"/>
    </source>
</evidence>
<dbReference type="GO" id="GO:0005524">
    <property type="term" value="F:ATP binding"/>
    <property type="evidence" value="ECO:0007669"/>
    <property type="project" value="UniProtKB-UniRule"/>
</dbReference>
<dbReference type="PROSITE" id="PS50263">
    <property type="entry name" value="CN_HYDROLASE"/>
    <property type="match status" value="1"/>
</dbReference>
<keyword evidence="6 11" id="KW-0547">Nucleotide-binding</keyword>
<comment type="pathway">
    <text evidence="1 11">Cofactor biosynthesis; NAD(+) biosynthesis; NAD(+) from deamido-NAD(+) (L-Gln route): step 1/1.</text>
</comment>
<dbReference type="CDD" id="cd07570">
    <property type="entry name" value="GAT_Gln-NAD-synth"/>
    <property type="match status" value="1"/>
</dbReference>
<dbReference type="InterPro" id="IPR003694">
    <property type="entry name" value="NAD_synthase"/>
</dbReference>
<dbReference type="PANTHER" id="PTHR23090">
    <property type="entry name" value="NH 3 /GLUTAMINE-DEPENDENT NAD + SYNTHETASE"/>
    <property type="match status" value="1"/>
</dbReference>
<organism evidence="14 15">
    <name type="scientific">Ramazzottius varieornatus</name>
    <name type="common">Water bear</name>
    <name type="synonym">Tardigrade</name>
    <dbReference type="NCBI Taxonomy" id="947166"/>
    <lineage>
        <taxon>Eukaryota</taxon>
        <taxon>Metazoa</taxon>
        <taxon>Ecdysozoa</taxon>
        <taxon>Tardigrada</taxon>
        <taxon>Eutardigrada</taxon>
        <taxon>Parachela</taxon>
        <taxon>Hypsibioidea</taxon>
        <taxon>Ramazzottiidae</taxon>
        <taxon>Ramazzottius</taxon>
    </lineage>
</organism>
<dbReference type="GO" id="GO:0004359">
    <property type="term" value="F:glutaminase activity"/>
    <property type="evidence" value="ECO:0007669"/>
    <property type="project" value="InterPro"/>
</dbReference>
<evidence type="ECO:0000256" key="6">
    <source>
        <dbReference type="ARBA" id="ARBA00022741"/>
    </source>
</evidence>
<dbReference type="InterPro" id="IPR022310">
    <property type="entry name" value="NAD/GMP_synthase"/>
</dbReference>
<dbReference type="NCBIfam" id="TIGR00552">
    <property type="entry name" value="nadE"/>
    <property type="match status" value="1"/>
</dbReference>
<reference evidence="14 15" key="1">
    <citation type="journal article" date="2016" name="Nat. Commun.">
        <title>Extremotolerant tardigrade genome and improved radiotolerance of human cultured cells by tardigrade-unique protein.</title>
        <authorList>
            <person name="Hashimoto T."/>
            <person name="Horikawa D.D."/>
            <person name="Saito Y."/>
            <person name="Kuwahara H."/>
            <person name="Kozuka-Hata H."/>
            <person name="Shin-I T."/>
            <person name="Minakuchi Y."/>
            <person name="Ohishi K."/>
            <person name="Motoyama A."/>
            <person name="Aizu T."/>
            <person name="Enomoto A."/>
            <person name="Kondo K."/>
            <person name="Tanaka S."/>
            <person name="Hara Y."/>
            <person name="Koshikawa S."/>
            <person name="Sagara H."/>
            <person name="Miura T."/>
            <person name="Yokobori S."/>
            <person name="Miyagawa K."/>
            <person name="Suzuki Y."/>
            <person name="Kubo T."/>
            <person name="Oyama M."/>
            <person name="Kohara Y."/>
            <person name="Fujiyama A."/>
            <person name="Arakawa K."/>
            <person name="Katayama T."/>
            <person name="Toyoda A."/>
            <person name="Kunieda T."/>
        </authorList>
    </citation>
    <scope>NUCLEOTIDE SEQUENCE [LARGE SCALE GENOMIC DNA]</scope>
    <source>
        <strain evidence="14 15">YOKOZUNA-1</strain>
    </source>
</reference>
<feature type="domain" description="CN hydrolase" evidence="13">
    <location>
        <begin position="5"/>
        <end position="275"/>
    </location>
</feature>
<keyword evidence="8 11" id="KW-0520">NAD</keyword>
<comment type="similarity">
    <text evidence="2 11">In the C-terminal section; belongs to the NAD synthetase family.</text>
</comment>
<evidence type="ECO:0000256" key="12">
    <source>
        <dbReference type="SAM" id="MobiDB-lite"/>
    </source>
</evidence>
<dbReference type="UniPathway" id="UPA00253">
    <property type="reaction ID" value="UER00334"/>
</dbReference>
<evidence type="ECO:0000256" key="5">
    <source>
        <dbReference type="ARBA" id="ARBA00022598"/>
    </source>
</evidence>
<dbReference type="EC" id="6.3.5.1" evidence="3 11"/>
<dbReference type="InterPro" id="IPR014445">
    <property type="entry name" value="Gln-dep_NAD_synthase"/>
</dbReference>
<evidence type="ECO:0000313" key="15">
    <source>
        <dbReference type="Proteomes" id="UP000186922"/>
    </source>
</evidence>
<dbReference type="InterPro" id="IPR014729">
    <property type="entry name" value="Rossmann-like_a/b/a_fold"/>
</dbReference>
<dbReference type="Gene3D" id="3.40.50.620">
    <property type="entry name" value="HUPs"/>
    <property type="match status" value="1"/>
</dbReference>
<dbReference type="PANTHER" id="PTHR23090:SF9">
    <property type="entry name" value="GLUTAMINE-DEPENDENT NAD(+) SYNTHETASE"/>
    <property type="match status" value="1"/>
</dbReference>
<dbReference type="FunFam" id="3.60.110.10:FF:000003">
    <property type="entry name" value="Glutamine-dependent NAD(+) synthetase"/>
    <property type="match status" value="1"/>
</dbReference>
<dbReference type="Gene3D" id="3.60.110.10">
    <property type="entry name" value="Carbon-nitrogen hydrolase"/>
    <property type="match status" value="1"/>
</dbReference>
<dbReference type="InterPro" id="IPR036526">
    <property type="entry name" value="C-N_Hydrolase_sf"/>
</dbReference>
<comment type="caution">
    <text evidence="14">The sequence shown here is derived from an EMBL/GenBank/DDBJ whole genome shotgun (WGS) entry which is preliminary data.</text>
</comment>
<evidence type="ECO:0000256" key="1">
    <source>
        <dbReference type="ARBA" id="ARBA00005188"/>
    </source>
</evidence>
<dbReference type="Proteomes" id="UP000186922">
    <property type="component" value="Unassembled WGS sequence"/>
</dbReference>
<sequence>MGRKVVLAACTLNQWAMDFTGNLERIRKSIQEAKAKGARLRVGPELEISGYGCADHFLESDTLLHSWQVLASLLQDKTCTDIICDVGMPLMHKNVVYNCRVVFLNHKILLIRPKVANCDDGNYRETRWFIPWPKKRYIEDHYLPRMITKITGQDTVPFGDCVLSTRDTAIASETCEELWMPASSHIPLGLDGVEIFTNASASYHELRKVTNVMDLVKSATSKNGGVYLYANQRGCDGERMYYFGGSHIAMNGELIAQGELFSLSEVEVLTSVIDLEEIRHYRNSVRSRSTAASKQEPYPRIFVDFSLSGSEGHDQSMPSGEKIEPKTPTVDEEIARGPACWLWDYLRRSKQGGFFLPLSGGIDSCSVACIVHSMCRIVVNAVKNGDEQVLIDARRIVNDEEYTPKDPQEFCSRILHTCYLGTENSSEETKTRAEVVAKAVGASHRSVVIDAAVEAIITIFTAAGFARPKFKANGGENRENLALQNIQARLRMVLSYFFAQLLLWAHGKPGGLLVLGTSNVDESLRGYYTKYDCSSADINPIGSISKTDLKKFLKYCANEFNIPIILDMLEAPPTAELEPLSQGKVSQTDEADMGMSYAELSDFGRLRKIAGCGPFSMFCKLVHTWAERYTPSVVSDKVKHFFRMYAINRHKMTTLTPSYHAERYSPDDNRYDHRQFLYESNWTWQFERIDEELPALEKHHNKILNDRQERRQMGEKKDKHVDPAL</sequence>
<evidence type="ECO:0000259" key="13">
    <source>
        <dbReference type="PROSITE" id="PS50263"/>
    </source>
</evidence>
<dbReference type="PIRSF" id="PIRSF006630">
    <property type="entry name" value="NADS_GAT"/>
    <property type="match status" value="1"/>
</dbReference>
<feature type="region of interest" description="Disordered" evidence="12">
    <location>
        <begin position="703"/>
        <end position="725"/>
    </location>
</feature>
<dbReference type="Pfam" id="PF02540">
    <property type="entry name" value="NAD_synthase"/>
    <property type="match status" value="1"/>
</dbReference>
<dbReference type="FunFam" id="3.40.50.620:FF:000036">
    <property type="entry name" value="Glutamine-dependent NAD(+) synthetase"/>
    <property type="match status" value="1"/>
</dbReference>
<dbReference type="InterPro" id="IPR003010">
    <property type="entry name" value="C-N_Hydrolase"/>
</dbReference>
<evidence type="ECO:0000256" key="3">
    <source>
        <dbReference type="ARBA" id="ARBA00012743"/>
    </source>
</evidence>
<dbReference type="GO" id="GO:0005737">
    <property type="term" value="C:cytoplasm"/>
    <property type="evidence" value="ECO:0007669"/>
    <property type="project" value="InterPro"/>
</dbReference>
<name>A0A1D1V5Y9_RAMVA</name>
<keyword evidence="7 11" id="KW-0067">ATP-binding</keyword>
<comment type="catalytic activity">
    <reaction evidence="10 11">
        <text>deamido-NAD(+) + L-glutamine + ATP + H2O = L-glutamate + AMP + diphosphate + NAD(+) + H(+)</text>
        <dbReference type="Rhea" id="RHEA:24384"/>
        <dbReference type="ChEBI" id="CHEBI:15377"/>
        <dbReference type="ChEBI" id="CHEBI:15378"/>
        <dbReference type="ChEBI" id="CHEBI:29985"/>
        <dbReference type="ChEBI" id="CHEBI:30616"/>
        <dbReference type="ChEBI" id="CHEBI:33019"/>
        <dbReference type="ChEBI" id="CHEBI:57540"/>
        <dbReference type="ChEBI" id="CHEBI:58359"/>
        <dbReference type="ChEBI" id="CHEBI:58437"/>
        <dbReference type="ChEBI" id="CHEBI:456215"/>
        <dbReference type="EC" id="6.3.5.1"/>
    </reaction>
</comment>
<evidence type="ECO:0000256" key="7">
    <source>
        <dbReference type="ARBA" id="ARBA00022840"/>
    </source>
</evidence>
<dbReference type="STRING" id="947166.A0A1D1V5Y9"/>
<protein>
    <recommendedName>
        <fullName evidence="4 11">Glutamine-dependent NAD(+) synthetase</fullName>
        <ecNumber evidence="3 11">6.3.5.1</ecNumber>
    </recommendedName>
    <alternativeName>
        <fullName evidence="9 11">NAD(+) synthase [glutamine-hydrolyzing]</fullName>
    </alternativeName>
</protein>
<dbReference type="Pfam" id="PF00795">
    <property type="entry name" value="CN_hydrolase"/>
    <property type="match status" value="1"/>
</dbReference>
<dbReference type="EMBL" id="BDGG01000004">
    <property type="protein sequence ID" value="GAU97139.1"/>
    <property type="molecule type" value="Genomic_DNA"/>
</dbReference>
<keyword evidence="15" id="KW-1185">Reference proteome</keyword>
<evidence type="ECO:0000313" key="14">
    <source>
        <dbReference type="EMBL" id="GAU97139.1"/>
    </source>
</evidence>
<dbReference type="SUPFAM" id="SSF52402">
    <property type="entry name" value="Adenine nucleotide alpha hydrolases-like"/>
    <property type="match status" value="1"/>
</dbReference>